<dbReference type="InterPro" id="IPR011707">
    <property type="entry name" value="Cu-oxidase-like_N"/>
</dbReference>
<dbReference type="PANTHER" id="PTHR11709:SF2">
    <property type="entry name" value="MULTICOPPER OXIDASE LPR1"/>
    <property type="match status" value="1"/>
</dbReference>
<feature type="domain" description="Plastocyanin-like" evidence="2">
    <location>
        <begin position="38"/>
        <end position="142"/>
    </location>
</feature>
<organism evidence="3 4">
    <name type="scientific">Clostridium beijerinckii</name>
    <name type="common">Clostridium MP</name>
    <dbReference type="NCBI Taxonomy" id="1520"/>
    <lineage>
        <taxon>Bacteria</taxon>
        <taxon>Bacillati</taxon>
        <taxon>Bacillota</taxon>
        <taxon>Clostridia</taxon>
        <taxon>Eubacteriales</taxon>
        <taxon>Clostridiaceae</taxon>
        <taxon>Clostridium</taxon>
    </lineage>
</organism>
<dbReference type="AlphaFoldDB" id="A0A1S8RBY1"/>
<feature type="domain" description="Plastocyanin-like" evidence="1">
    <location>
        <begin position="171"/>
        <end position="282"/>
    </location>
</feature>
<dbReference type="GO" id="GO:0016491">
    <property type="term" value="F:oxidoreductase activity"/>
    <property type="evidence" value="ECO:0007669"/>
    <property type="project" value="UniProtKB-KW"/>
</dbReference>
<evidence type="ECO:0000313" key="4">
    <source>
        <dbReference type="Proteomes" id="UP000631418"/>
    </source>
</evidence>
<dbReference type="CDD" id="cd04202">
    <property type="entry name" value="CuRO_D2_2dMcoN_like"/>
    <property type="match status" value="1"/>
</dbReference>
<evidence type="ECO:0000259" key="1">
    <source>
        <dbReference type="Pfam" id="PF07731"/>
    </source>
</evidence>
<dbReference type="RefSeq" id="WP_012059173.1">
    <property type="nucleotide sequence ID" value="NZ_CP053893.1"/>
</dbReference>
<proteinExistence type="predicted"/>
<protein>
    <submittedName>
        <fullName evidence="3">Copper oxidase</fullName>
    </submittedName>
</protein>
<dbReference type="OMA" id="CHYQTHR"/>
<dbReference type="Pfam" id="PF07731">
    <property type="entry name" value="Cu-oxidase_2"/>
    <property type="match status" value="1"/>
</dbReference>
<dbReference type="InterPro" id="IPR011706">
    <property type="entry name" value="Cu-oxidase_C"/>
</dbReference>
<dbReference type="Proteomes" id="UP000631418">
    <property type="component" value="Unassembled WGS sequence"/>
</dbReference>
<dbReference type="PANTHER" id="PTHR11709">
    <property type="entry name" value="MULTI-COPPER OXIDASE"/>
    <property type="match status" value="1"/>
</dbReference>
<dbReference type="InterPro" id="IPR008972">
    <property type="entry name" value="Cupredoxin"/>
</dbReference>
<dbReference type="EMBL" id="JADOEF010000001">
    <property type="protein sequence ID" value="MBF7810248.1"/>
    <property type="molecule type" value="Genomic_DNA"/>
</dbReference>
<evidence type="ECO:0000313" key="3">
    <source>
        <dbReference type="EMBL" id="MBF7810248.1"/>
    </source>
</evidence>
<dbReference type="GO" id="GO:0005507">
    <property type="term" value="F:copper ion binding"/>
    <property type="evidence" value="ECO:0007669"/>
    <property type="project" value="InterPro"/>
</dbReference>
<dbReference type="InterPro" id="IPR045087">
    <property type="entry name" value="Cu-oxidase_fam"/>
</dbReference>
<name>A0A1S8RBY1_CLOBE</name>
<accession>A0A1S8RBY1</accession>
<reference evidence="3" key="1">
    <citation type="submission" date="2020-11" db="EMBL/GenBank/DDBJ databases">
        <authorList>
            <person name="Thieme N."/>
            <person name="Liebl W."/>
            <person name="Zverlov V."/>
        </authorList>
    </citation>
    <scope>NUCLEOTIDE SEQUENCE</scope>
    <source>
        <strain evidence="3">NT08</strain>
    </source>
</reference>
<dbReference type="CDD" id="cd13860">
    <property type="entry name" value="CuRO_1_2dMco_1"/>
    <property type="match status" value="1"/>
</dbReference>
<evidence type="ECO:0000259" key="2">
    <source>
        <dbReference type="Pfam" id="PF07732"/>
    </source>
</evidence>
<dbReference type="Pfam" id="PF07732">
    <property type="entry name" value="Cu-oxidase_3"/>
    <property type="match status" value="1"/>
</dbReference>
<comment type="caution">
    <text evidence="3">The sequence shown here is derived from an EMBL/GenBank/DDBJ whole genome shotgun (WGS) entry which is preliminary data.</text>
</comment>
<sequence>MIITPDIQTLKFKMCKGVKYFELFAEQVEQEILPGVFIKGWGYNGSIPGPTIQVYPGDFVNIRVFNKLPESTSVHWHGLNVPNDMDGVPAVEPSPEISPGDYFDYRFKITNPPGTHMYHAHVNVVKQDMMGLLGGFVILNPNKTKVNKDYLLLMQEWHLVGLKKGEEVRPDIYKLDPFTNDFNMFTINGKSFPATTPMPIEYGDTVRLRLGAIQINHHPMHIHGHQFKVENADGNPLDKDNMILKNTILVASGETWDVIFKANNPGVWPFHCHISHHMSNNLTKGTGGMFTTLVYTSNKSS</sequence>
<dbReference type="SUPFAM" id="SSF49503">
    <property type="entry name" value="Cupredoxins"/>
    <property type="match status" value="2"/>
</dbReference>
<gene>
    <name evidence="3" type="ORF">IS491_16545</name>
</gene>
<dbReference type="Gene3D" id="2.60.40.420">
    <property type="entry name" value="Cupredoxins - blue copper proteins"/>
    <property type="match status" value="2"/>
</dbReference>